<dbReference type="NCBIfam" id="TIGR00090">
    <property type="entry name" value="rsfS_iojap_ybeB"/>
    <property type="match status" value="1"/>
</dbReference>
<evidence type="ECO:0000313" key="3">
    <source>
        <dbReference type="EMBL" id="SHN63741.1"/>
    </source>
</evidence>
<dbReference type="SUPFAM" id="SSF81301">
    <property type="entry name" value="Nucleotidyltransferase"/>
    <property type="match status" value="1"/>
</dbReference>
<dbReference type="PANTHER" id="PTHR21043:SF0">
    <property type="entry name" value="MITOCHONDRIAL ASSEMBLY OF RIBOSOMAL LARGE SUBUNIT PROTEIN 1"/>
    <property type="match status" value="1"/>
</dbReference>
<name>A0A1M7SZ86_9FIRM</name>
<dbReference type="AlphaFoldDB" id="A0A1M7SZ86"/>
<dbReference type="GO" id="GO:0090071">
    <property type="term" value="P:negative regulation of ribosome biogenesis"/>
    <property type="evidence" value="ECO:0007669"/>
    <property type="project" value="UniProtKB-UniRule"/>
</dbReference>
<dbReference type="PANTHER" id="PTHR21043">
    <property type="entry name" value="IOJAP SUPERFAMILY ORTHOLOG"/>
    <property type="match status" value="1"/>
</dbReference>
<evidence type="ECO:0000313" key="4">
    <source>
        <dbReference type="Proteomes" id="UP000184097"/>
    </source>
</evidence>
<dbReference type="InterPro" id="IPR043519">
    <property type="entry name" value="NT_sf"/>
</dbReference>
<protein>
    <recommendedName>
        <fullName evidence="2">Ribosomal silencing factor RsfS</fullName>
    </recommendedName>
</protein>
<keyword evidence="2" id="KW-0678">Repressor</keyword>
<evidence type="ECO:0000256" key="1">
    <source>
        <dbReference type="ARBA" id="ARBA00010574"/>
    </source>
</evidence>
<comment type="similarity">
    <text evidence="1 2">Belongs to the Iojap/RsfS family.</text>
</comment>
<dbReference type="InterPro" id="IPR004394">
    <property type="entry name" value="Iojap/RsfS/C7orf30"/>
</dbReference>
<evidence type="ECO:0000256" key="2">
    <source>
        <dbReference type="HAMAP-Rule" id="MF_01477"/>
    </source>
</evidence>
<dbReference type="GO" id="GO:0017148">
    <property type="term" value="P:negative regulation of translation"/>
    <property type="evidence" value="ECO:0007669"/>
    <property type="project" value="UniProtKB-UniRule"/>
</dbReference>
<keyword evidence="2" id="KW-0810">Translation regulation</keyword>
<dbReference type="Proteomes" id="UP000184097">
    <property type="component" value="Unassembled WGS sequence"/>
</dbReference>
<comment type="subunit">
    <text evidence="2">Interacts with ribosomal protein uL14 (rplN).</text>
</comment>
<organism evidence="3 4">
    <name type="scientific">Butyrivibrio hungatei DSM 14810</name>
    <dbReference type="NCBI Taxonomy" id="1121132"/>
    <lineage>
        <taxon>Bacteria</taxon>
        <taxon>Bacillati</taxon>
        <taxon>Bacillota</taxon>
        <taxon>Clostridia</taxon>
        <taxon>Lachnospirales</taxon>
        <taxon>Lachnospiraceae</taxon>
        <taxon>Butyrivibrio</taxon>
    </lineage>
</organism>
<keyword evidence="2" id="KW-0963">Cytoplasm</keyword>
<dbReference type="GO" id="GO:0005737">
    <property type="term" value="C:cytoplasm"/>
    <property type="evidence" value="ECO:0007669"/>
    <property type="project" value="UniProtKB-SubCell"/>
</dbReference>
<dbReference type="Pfam" id="PF02410">
    <property type="entry name" value="RsfS"/>
    <property type="match status" value="1"/>
</dbReference>
<comment type="function">
    <text evidence="2">Functions as a ribosomal silencing factor. Interacts with ribosomal protein uL14 (rplN), blocking formation of intersubunit bridge B8. Prevents association of the 30S and 50S ribosomal subunits and the formation of functional ribosomes, thus repressing translation.</text>
</comment>
<proteinExistence type="inferred from homology"/>
<dbReference type="RefSeq" id="WP_072705134.1">
    <property type="nucleotide sequence ID" value="NZ_FRDH01000012.1"/>
</dbReference>
<reference evidence="3 4" key="1">
    <citation type="submission" date="2016-12" db="EMBL/GenBank/DDBJ databases">
        <authorList>
            <person name="Song W.-J."/>
            <person name="Kurnit D.M."/>
        </authorList>
    </citation>
    <scope>NUCLEOTIDE SEQUENCE [LARGE SCALE GENOMIC DNA]</scope>
    <source>
        <strain evidence="3 4">DSM 14810</strain>
    </source>
</reference>
<comment type="subcellular location">
    <subcellularLocation>
        <location evidence="2">Cytoplasm</location>
    </subcellularLocation>
</comment>
<gene>
    <name evidence="2" type="primary">rsfS</name>
    <name evidence="3" type="ORF">SAMN02745247_02705</name>
</gene>
<dbReference type="EMBL" id="FRDH01000012">
    <property type="protein sequence ID" value="SHN63741.1"/>
    <property type="molecule type" value="Genomic_DNA"/>
</dbReference>
<dbReference type="HAMAP" id="MF_01477">
    <property type="entry name" value="Iojap_RsfS"/>
    <property type="match status" value="1"/>
</dbReference>
<accession>A0A1M7SZ86</accession>
<dbReference type="Gene3D" id="3.30.460.10">
    <property type="entry name" value="Beta Polymerase, domain 2"/>
    <property type="match status" value="1"/>
</dbReference>
<dbReference type="GO" id="GO:0043023">
    <property type="term" value="F:ribosomal large subunit binding"/>
    <property type="evidence" value="ECO:0007669"/>
    <property type="project" value="TreeGrafter"/>
</dbReference>
<sequence length="120" mass="13481">MADLSVSKKMAAMAVNALEDRKGEDVHVIDISEISTLADYFVIASGTNINQVQALADNVQEVLGRQGFMTKDVEGYDAGNWVLLDFGDIIVHVFDNENRLFYDLERIWRDGKLVDVNELM</sequence>
<dbReference type="GO" id="GO:0042256">
    <property type="term" value="P:cytosolic ribosome assembly"/>
    <property type="evidence" value="ECO:0007669"/>
    <property type="project" value="UniProtKB-UniRule"/>
</dbReference>